<dbReference type="Proteomes" id="UP001172680">
    <property type="component" value="Unassembled WGS sequence"/>
</dbReference>
<evidence type="ECO:0000313" key="2">
    <source>
        <dbReference type="Proteomes" id="UP001172680"/>
    </source>
</evidence>
<dbReference type="EMBL" id="JAPDRP010000004">
    <property type="protein sequence ID" value="KAJ9648147.1"/>
    <property type="molecule type" value="Genomic_DNA"/>
</dbReference>
<sequence length="281" mass="31292">MQSNTAETPAGCTALAVTVENDEVLKKRKLDSKPVHSSLHTFSSDVFEVHVGAEPVRFVLHEVLACRACPFFEKAIQGGFAEASSRVIMLTEDEPETFSEVVSWIYRDLLFTEITLPEYPEDIRLCKLWVLADKLCMPALQNRVMELITDKALAQNHVAPTATLDWIWQHTSQGSKLRFAFVDISVRSMTRSDLWDRKRILPAEFVQEFCHALLTNLDAAQHDRTRYLLRLQKYSVETTISGNLAVTTLLKPEAPGKEESLVSTAASPSAAPTSATANSLG</sequence>
<evidence type="ECO:0000313" key="1">
    <source>
        <dbReference type="EMBL" id="KAJ9648147.1"/>
    </source>
</evidence>
<protein>
    <submittedName>
        <fullName evidence="1">Uncharacterized protein</fullName>
    </submittedName>
</protein>
<reference evidence="1" key="1">
    <citation type="submission" date="2022-10" db="EMBL/GenBank/DDBJ databases">
        <title>Culturing micro-colonial fungi from biological soil crusts in the Mojave desert and describing Neophaeococcomyces mojavensis, and introducing the new genera and species Taxawa tesnikishii.</title>
        <authorList>
            <person name="Kurbessoian T."/>
            <person name="Stajich J.E."/>
        </authorList>
    </citation>
    <scope>NUCLEOTIDE SEQUENCE</scope>
    <source>
        <strain evidence="1">JES_115</strain>
    </source>
</reference>
<comment type="caution">
    <text evidence="1">The sequence shown here is derived from an EMBL/GenBank/DDBJ whole genome shotgun (WGS) entry which is preliminary data.</text>
</comment>
<organism evidence="1 2">
    <name type="scientific">Coniosporium tulheliwenetii</name>
    <dbReference type="NCBI Taxonomy" id="3383036"/>
    <lineage>
        <taxon>Eukaryota</taxon>
        <taxon>Fungi</taxon>
        <taxon>Dikarya</taxon>
        <taxon>Ascomycota</taxon>
        <taxon>Pezizomycotina</taxon>
        <taxon>Dothideomycetes</taxon>
        <taxon>Dothideomycetes incertae sedis</taxon>
        <taxon>Coniosporium</taxon>
    </lineage>
</organism>
<proteinExistence type="predicted"/>
<name>A0ACC2ZKR6_9PEZI</name>
<keyword evidence="2" id="KW-1185">Reference proteome</keyword>
<accession>A0ACC2ZKR6</accession>
<gene>
    <name evidence="1" type="ORF">H2199_001925</name>
</gene>